<evidence type="ECO:0000256" key="5">
    <source>
        <dbReference type="ARBA" id="ARBA00022692"/>
    </source>
</evidence>
<evidence type="ECO:0000256" key="1">
    <source>
        <dbReference type="ARBA" id="ARBA00004651"/>
    </source>
</evidence>
<organism evidence="9 10">
    <name type="scientific">Geovibrio thiophilus</name>
    <dbReference type="NCBI Taxonomy" id="139438"/>
    <lineage>
        <taxon>Bacteria</taxon>
        <taxon>Pseudomonadati</taxon>
        <taxon>Deferribacterota</taxon>
        <taxon>Deferribacteres</taxon>
        <taxon>Deferribacterales</taxon>
        <taxon>Geovibrionaceae</taxon>
        <taxon>Geovibrio</taxon>
    </lineage>
</organism>
<keyword evidence="7 8" id="KW-0472">Membrane</keyword>
<feature type="transmembrane region" description="Helical" evidence="8">
    <location>
        <begin position="308"/>
        <end position="327"/>
    </location>
</feature>
<dbReference type="PANTHER" id="PTHR30472:SF70">
    <property type="entry name" value="MOLYBDATE IMPORT SYSTEM PERMEASE PROTEIN MOLB"/>
    <property type="match status" value="1"/>
</dbReference>
<dbReference type="InterPro" id="IPR037294">
    <property type="entry name" value="ABC_BtuC-like"/>
</dbReference>
<sequence length="334" mass="35418">MRKYPVLTITLILIAIILVSLTLGRYPMTLAEIYHSAADSIAGRELTYKQSEIIFLITEIRLPRIIAAVLVGSALAVSGAAYQAMFVNPLVSPGILGVLAGASFGAAVGIVIIESWIATQIMAFVFACAAVGLAVLLSLLLPRSTLLVLILGGMISGSLFTSLSSLLKYIADPTSQLPELVYWLMGTLANATNTVLIHVGFIMVAGIVFLCFQGKLLNVLSLGDEEAQALGISVKRKRIEIIAAATLVSASTVVIAGTIGWVGLVVPHMARFFVGPDNRVLMPVTAIGGGAFMLLTDSVVRSAFTMEIPIGIVTSLVSLPLVVFAMYQNKGRWR</sequence>
<feature type="transmembrane region" description="Helical" evidence="8">
    <location>
        <begin position="119"/>
        <end position="141"/>
    </location>
</feature>
<feature type="transmembrane region" description="Helical" evidence="8">
    <location>
        <begin position="241"/>
        <end position="266"/>
    </location>
</feature>
<feature type="transmembrane region" description="Helical" evidence="8">
    <location>
        <begin position="148"/>
        <end position="171"/>
    </location>
</feature>
<keyword evidence="3" id="KW-0813">Transport</keyword>
<evidence type="ECO:0000313" key="9">
    <source>
        <dbReference type="EMBL" id="QAR33515.1"/>
    </source>
</evidence>
<keyword evidence="6 8" id="KW-1133">Transmembrane helix</keyword>
<dbReference type="Proteomes" id="UP000287502">
    <property type="component" value="Chromosome"/>
</dbReference>
<comment type="similarity">
    <text evidence="2">Belongs to the binding-protein-dependent transport system permease family. FecCD subfamily.</text>
</comment>
<dbReference type="InterPro" id="IPR000522">
    <property type="entry name" value="ABC_transptr_permease_BtuC"/>
</dbReference>
<evidence type="ECO:0000313" key="10">
    <source>
        <dbReference type="Proteomes" id="UP000287502"/>
    </source>
</evidence>
<dbReference type="GO" id="GO:0022857">
    <property type="term" value="F:transmembrane transporter activity"/>
    <property type="evidence" value="ECO:0007669"/>
    <property type="project" value="InterPro"/>
</dbReference>
<feature type="transmembrane region" description="Helical" evidence="8">
    <location>
        <begin position="191"/>
        <end position="212"/>
    </location>
</feature>
<reference evidence="9 10" key="1">
    <citation type="submission" date="2019-01" db="EMBL/GenBank/DDBJ databases">
        <title>Geovibrio thiophilus DSM 11263, complete genome.</title>
        <authorList>
            <person name="Spring S."/>
            <person name="Bunk B."/>
            <person name="Sproer C."/>
        </authorList>
    </citation>
    <scope>NUCLEOTIDE SEQUENCE [LARGE SCALE GENOMIC DNA]</scope>
    <source>
        <strain evidence="9 10">DSM 11263</strain>
    </source>
</reference>
<keyword evidence="5 8" id="KW-0812">Transmembrane</keyword>
<dbReference type="Gene3D" id="1.10.3470.10">
    <property type="entry name" value="ABC transporter involved in vitamin B12 uptake, BtuC"/>
    <property type="match status" value="1"/>
</dbReference>
<dbReference type="GO" id="GO:0005886">
    <property type="term" value="C:plasma membrane"/>
    <property type="evidence" value="ECO:0007669"/>
    <property type="project" value="UniProtKB-SubCell"/>
</dbReference>
<keyword evidence="4" id="KW-1003">Cell membrane</keyword>
<dbReference type="Pfam" id="PF01032">
    <property type="entry name" value="FecCD"/>
    <property type="match status" value="1"/>
</dbReference>
<accession>A0A3R5UZG2</accession>
<evidence type="ECO:0000256" key="8">
    <source>
        <dbReference type="SAM" id="Phobius"/>
    </source>
</evidence>
<dbReference type="GO" id="GO:0033214">
    <property type="term" value="P:siderophore-iron import into cell"/>
    <property type="evidence" value="ECO:0007669"/>
    <property type="project" value="TreeGrafter"/>
</dbReference>
<dbReference type="SUPFAM" id="SSF81345">
    <property type="entry name" value="ABC transporter involved in vitamin B12 uptake, BtuC"/>
    <property type="match status" value="1"/>
</dbReference>
<name>A0A3R5UZG2_9BACT</name>
<dbReference type="RefSeq" id="WP_128466801.1">
    <property type="nucleotide sequence ID" value="NZ_CP035108.1"/>
</dbReference>
<evidence type="ECO:0000256" key="6">
    <source>
        <dbReference type="ARBA" id="ARBA00022989"/>
    </source>
</evidence>
<protein>
    <submittedName>
        <fullName evidence="9">Iron ABC transporter permease</fullName>
    </submittedName>
</protein>
<gene>
    <name evidence="9" type="ORF">EP073_08910</name>
</gene>
<feature type="transmembrane region" description="Helical" evidence="8">
    <location>
        <begin position="65"/>
        <end position="82"/>
    </location>
</feature>
<dbReference type="PANTHER" id="PTHR30472">
    <property type="entry name" value="FERRIC ENTEROBACTIN TRANSPORT SYSTEM PERMEASE PROTEIN"/>
    <property type="match status" value="1"/>
</dbReference>
<evidence type="ECO:0000256" key="3">
    <source>
        <dbReference type="ARBA" id="ARBA00022448"/>
    </source>
</evidence>
<dbReference type="EMBL" id="CP035108">
    <property type="protein sequence ID" value="QAR33515.1"/>
    <property type="molecule type" value="Genomic_DNA"/>
</dbReference>
<feature type="transmembrane region" description="Helical" evidence="8">
    <location>
        <begin position="94"/>
        <end position="113"/>
    </location>
</feature>
<evidence type="ECO:0000256" key="7">
    <source>
        <dbReference type="ARBA" id="ARBA00023136"/>
    </source>
</evidence>
<dbReference type="CDD" id="cd06550">
    <property type="entry name" value="TM_ABC_iron-siderophores_like"/>
    <property type="match status" value="1"/>
</dbReference>
<evidence type="ECO:0000256" key="2">
    <source>
        <dbReference type="ARBA" id="ARBA00007935"/>
    </source>
</evidence>
<dbReference type="KEGG" id="gtl:EP073_08910"/>
<dbReference type="AlphaFoldDB" id="A0A3R5UZG2"/>
<dbReference type="OrthoDB" id="9792889at2"/>
<proteinExistence type="inferred from homology"/>
<keyword evidence="10" id="KW-1185">Reference proteome</keyword>
<evidence type="ECO:0000256" key="4">
    <source>
        <dbReference type="ARBA" id="ARBA00022475"/>
    </source>
</evidence>
<comment type="subcellular location">
    <subcellularLocation>
        <location evidence="1">Cell membrane</location>
        <topology evidence="1">Multi-pass membrane protein</topology>
    </subcellularLocation>
</comment>